<dbReference type="Proteomes" id="UP000198838">
    <property type="component" value="Unassembled WGS sequence"/>
</dbReference>
<keyword evidence="1" id="KW-0812">Transmembrane</keyword>
<dbReference type="AlphaFoldDB" id="A0A1I0ZBA7"/>
<dbReference type="STRING" id="1120918.SAMN05216249_11371"/>
<evidence type="ECO:0000256" key="1">
    <source>
        <dbReference type="SAM" id="Phobius"/>
    </source>
</evidence>
<feature type="transmembrane region" description="Helical" evidence="1">
    <location>
        <begin position="26"/>
        <end position="45"/>
    </location>
</feature>
<dbReference type="InterPro" id="IPR025588">
    <property type="entry name" value="YcxB-like_C"/>
</dbReference>
<protein>
    <submittedName>
        <fullName evidence="3">YcxB-like protein</fullName>
    </submittedName>
</protein>
<dbReference type="RefSeq" id="WP_092873072.1">
    <property type="nucleotide sequence ID" value="NZ_FOJY01000013.1"/>
</dbReference>
<proteinExistence type="predicted"/>
<name>A0A1I0ZBA7_9FIRM</name>
<keyword evidence="4" id="KW-1185">Reference proteome</keyword>
<dbReference type="Pfam" id="PF14317">
    <property type="entry name" value="YcxB"/>
    <property type="match status" value="1"/>
</dbReference>
<keyword evidence="1" id="KW-1133">Transmembrane helix</keyword>
<evidence type="ECO:0000313" key="4">
    <source>
        <dbReference type="Proteomes" id="UP000198838"/>
    </source>
</evidence>
<organism evidence="3 4">
    <name type="scientific">Acetitomaculum ruminis DSM 5522</name>
    <dbReference type="NCBI Taxonomy" id="1120918"/>
    <lineage>
        <taxon>Bacteria</taxon>
        <taxon>Bacillati</taxon>
        <taxon>Bacillota</taxon>
        <taxon>Clostridia</taxon>
        <taxon>Lachnospirales</taxon>
        <taxon>Lachnospiraceae</taxon>
        <taxon>Acetitomaculum</taxon>
    </lineage>
</organism>
<reference evidence="3 4" key="1">
    <citation type="submission" date="2016-10" db="EMBL/GenBank/DDBJ databases">
        <authorList>
            <person name="de Groot N.N."/>
        </authorList>
    </citation>
    <scope>NUCLEOTIDE SEQUENCE [LARGE SCALE GENOMIC DNA]</scope>
    <source>
        <strain evidence="3 4">DSM 5522</strain>
    </source>
</reference>
<dbReference type="OrthoDB" id="9792641at2"/>
<dbReference type="EMBL" id="FOJY01000013">
    <property type="protein sequence ID" value="SFB21513.1"/>
    <property type="molecule type" value="Genomic_DNA"/>
</dbReference>
<gene>
    <name evidence="3" type="ORF">SAMN05216249_11371</name>
</gene>
<evidence type="ECO:0000259" key="2">
    <source>
        <dbReference type="Pfam" id="PF14317"/>
    </source>
</evidence>
<sequence>MKAEADIKLSADDVYDFTMYHVYSKFSGIFSIILGILIIGLAVYTYDTVSLGYTIIYLLVGVIFIAYNPVALKLKAKKQFTNNQALASNIHYIFDEKGVHSTLANERADVEWVSIFKVVETRRNFLIYTTTINASIIPKSQLGETESQIRQILSKHLDTYQNRLKKR</sequence>
<accession>A0A1I0ZBA7</accession>
<evidence type="ECO:0000313" key="3">
    <source>
        <dbReference type="EMBL" id="SFB21513.1"/>
    </source>
</evidence>
<feature type="transmembrane region" description="Helical" evidence="1">
    <location>
        <begin position="51"/>
        <end position="70"/>
    </location>
</feature>
<keyword evidence="1" id="KW-0472">Membrane</keyword>
<feature type="domain" description="YcxB-like C-terminal" evidence="2">
    <location>
        <begin position="94"/>
        <end position="151"/>
    </location>
</feature>